<dbReference type="SUPFAM" id="SSF55729">
    <property type="entry name" value="Acyl-CoA N-acyltransferases (Nat)"/>
    <property type="match status" value="1"/>
</dbReference>
<accession>A0ABS1EIS2</accession>
<comment type="caution">
    <text evidence="2">The sequence shown here is derived from an EMBL/GenBank/DDBJ whole genome shotgun (WGS) entry which is preliminary data.</text>
</comment>
<evidence type="ECO:0000313" key="3">
    <source>
        <dbReference type="Proteomes" id="UP000596739"/>
    </source>
</evidence>
<gene>
    <name evidence="2" type="ORF">JHL18_01145</name>
</gene>
<dbReference type="Gene3D" id="3.40.630.30">
    <property type="match status" value="1"/>
</dbReference>
<dbReference type="RefSeq" id="WP_200265801.1">
    <property type="nucleotide sequence ID" value="NZ_JAENHN010000006.1"/>
</dbReference>
<name>A0ABS1EIS2_9CLOT</name>
<dbReference type="EMBL" id="JAENHN010000006">
    <property type="protein sequence ID" value="MBK1809252.1"/>
    <property type="molecule type" value="Genomic_DNA"/>
</dbReference>
<dbReference type="InterPro" id="IPR027365">
    <property type="entry name" value="GNAT_acetyltra_YdfB-like"/>
</dbReference>
<dbReference type="PANTHER" id="PTHR31143:SF2">
    <property type="entry name" value="FR47-LIKE DOMAIN-CONTAINING PROTEIN-RELATED"/>
    <property type="match status" value="1"/>
</dbReference>
<dbReference type="PANTHER" id="PTHR31143">
    <property type="match status" value="1"/>
</dbReference>
<evidence type="ECO:0000259" key="1">
    <source>
        <dbReference type="PROSITE" id="PS51186"/>
    </source>
</evidence>
<organism evidence="2 3">
    <name type="scientific">Clostridium yunnanense</name>
    <dbReference type="NCBI Taxonomy" id="2800325"/>
    <lineage>
        <taxon>Bacteria</taxon>
        <taxon>Bacillati</taxon>
        <taxon>Bacillota</taxon>
        <taxon>Clostridia</taxon>
        <taxon>Eubacteriales</taxon>
        <taxon>Clostridiaceae</taxon>
        <taxon>Clostridium</taxon>
    </lineage>
</organism>
<reference evidence="3" key="1">
    <citation type="submission" date="2021-01" db="EMBL/GenBank/DDBJ databases">
        <title>Genome public.</title>
        <authorList>
            <person name="Liu C."/>
            <person name="Sun Q."/>
        </authorList>
    </citation>
    <scope>NUCLEOTIDE SEQUENCE [LARGE SCALE GENOMIC DNA]</scope>
    <source>
        <strain evidence="3">YIM B02505</strain>
    </source>
</reference>
<dbReference type="InterPro" id="IPR016181">
    <property type="entry name" value="Acyl_CoA_acyltransferase"/>
</dbReference>
<evidence type="ECO:0000313" key="2">
    <source>
        <dbReference type="EMBL" id="MBK1809252.1"/>
    </source>
</evidence>
<sequence>MIELSRHEFKRVTNLLNDEHVHCTFAYSVVEEKQPGRIFVDDLINPTNCLICCKSGKYLVCGNTDNDTFNESLDDYLYNRKNHGCYFDLYSSSESWIKKLDEILFDNAAKLSRQLFNFDYSNLASLSKYELQLPDNFELRRMDEDLFIKYANEIDESYFNLWGTAENFIRNGFGFCILKDNEFVSVCNTYYVKYGSAEIDIITLNSFRNQGFALMTCTAFISYCIKHNINPIWDCDNGNKESKNLAKKLGFKSVETYQMHWWHENKRFVDIYLNNYNYTT</sequence>
<dbReference type="InterPro" id="IPR000182">
    <property type="entry name" value="GNAT_dom"/>
</dbReference>
<feature type="domain" description="N-acetyltransferase" evidence="1">
    <location>
        <begin position="137"/>
        <end position="278"/>
    </location>
</feature>
<protein>
    <submittedName>
        <fullName evidence="2">GNAT family N-acetyltransferase</fullName>
    </submittedName>
</protein>
<dbReference type="Proteomes" id="UP000596739">
    <property type="component" value="Unassembled WGS sequence"/>
</dbReference>
<proteinExistence type="predicted"/>
<dbReference type="PROSITE" id="PS51186">
    <property type="entry name" value="GNAT"/>
    <property type="match status" value="1"/>
</dbReference>
<keyword evidence="3" id="KW-1185">Reference proteome</keyword>
<dbReference type="Pfam" id="PF12746">
    <property type="entry name" value="GNAT_acetyltran"/>
    <property type="match status" value="1"/>
</dbReference>